<dbReference type="AlphaFoldDB" id="A0A645CZE6"/>
<dbReference type="EMBL" id="VSSQ01031584">
    <property type="protein sequence ID" value="MPM82526.1"/>
    <property type="molecule type" value="Genomic_DNA"/>
</dbReference>
<organism evidence="1">
    <name type="scientific">bioreactor metagenome</name>
    <dbReference type="NCBI Taxonomy" id="1076179"/>
    <lineage>
        <taxon>unclassified sequences</taxon>
        <taxon>metagenomes</taxon>
        <taxon>ecological metagenomes</taxon>
    </lineage>
</organism>
<gene>
    <name evidence="1" type="ORF">SDC9_129587</name>
</gene>
<proteinExistence type="predicted"/>
<comment type="caution">
    <text evidence="1">The sequence shown here is derived from an EMBL/GenBank/DDBJ whole genome shotgun (WGS) entry which is preliminary data.</text>
</comment>
<evidence type="ECO:0000313" key="1">
    <source>
        <dbReference type="EMBL" id="MPM82526.1"/>
    </source>
</evidence>
<name>A0A645CZE6_9ZZZZ</name>
<accession>A0A645CZE6</accession>
<reference evidence="1" key="1">
    <citation type="submission" date="2019-08" db="EMBL/GenBank/DDBJ databases">
        <authorList>
            <person name="Kucharzyk K."/>
            <person name="Murdoch R.W."/>
            <person name="Higgins S."/>
            <person name="Loffler F."/>
        </authorList>
    </citation>
    <scope>NUCLEOTIDE SEQUENCE</scope>
</reference>
<sequence length="152" mass="16163">MVTAHIEELGAQQAHKVAAHKVFRGRFIAKVDAYFDALAAAQGRVLMQKLFFGGKLGKVIGLLFFVAGQIVVGRLGQHKAAGAIQHDKSAVLQCGRGTGHAQHGRDAVPARQNGAVRRCATHFSDDANDLAAVQRGGIAGQQITCDNNDLLR</sequence>
<protein>
    <submittedName>
        <fullName evidence="1">Uncharacterized protein</fullName>
    </submittedName>
</protein>